<proteinExistence type="predicted"/>
<dbReference type="GO" id="GO:0005975">
    <property type="term" value="P:carbohydrate metabolic process"/>
    <property type="evidence" value="ECO:0007669"/>
    <property type="project" value="InterPro"/>
</dbReference>
<reference evidence="3" key="1">
    <citation type="submission" date="2023-04" db="EMBL/GenBank/DDBJ databases">
        <title>Black Yeasts Isolated from many extreme environments.</title>
        <authorList>
            <person name="Coleine C."/>
            <person name="Stajich J.E."/>
            <person name="Selbmann L."/>
        </authorList>
    </citation>
    <scope>NUCLEOTIDE SEQUENCE</scope>
    <source>
        <strain evidence="3">CCFEE 5312</strain>
    </source>
</reference>
<dbReference type="Pfam" id="PF01522">
    <property type="entry name" value="Polysacc_deac_1"/>
    <property type="match status" value="1"/>
</dbReference>
<dbReference type="PRINTS" id="PR00081">
    <property type="entry name" value="GDHRDH"/>
</dbReference>
<dbReference type="InterPro" id="IPR036291">
    <property type="entry name" value="NAD(P)-bd_dom_sf"/>
</dbReference>
<protein>
    <recommendedName>
        <fullName evidence="2">NodB homology domain-containing protein</fullName>
    </recommendedName>
</protein>
<dbReference type="CDD" id="cd05233">
    <property type="entry name" value="SDR_c"/>
    <property type="match status" value="1"/>
</dbReference>
<dbReference type="GO" id="GO:0016810">
    <property type="term" value="F:hydrolase activity, acting on carbon-nitrogen (but not peptide) bonds"/>
    <property type="evidence" value="ECO:0007669"/>
    <property type="project" value="InterPro"/>
</dbReference>
<dbReference type="AlphaFoldDB" id="A0AAJ0DHU8"/>
<feature type="domain" description="NodB homology" evidence="2">
    <location>
        <begin position="332"/>
        <end position="462"/>
    </location>
</feature>
<dbReference type="PANTHER" id="PTHR47561">
    <property type="entry name" value="POLYSACCHARIDE DEACETYLASE FAMILY PROTEIN (AFU_ORTHOLOGUE AFUA_6G05030)"/>
    <property type="match status" value="1"/>
</dbReference>
<dbReference type="CDD" id="cd10938">
    <property type="entry name" value="CE4_HpPgdA_like"/>
    <property type="match status" value="1"/>
</dbReference>
<dbReference type="InterPro" id="IPR002347">
    <property type="entry name" value="SDR_fam"/>
</dbReference>
<dbReference type="SUPFAM" id="SSF88713">
    <property type="entry name" value="Glycoside hydrolase/deacetylase"/>
    <property type="match status" value="1"/>
</dbReference>
<gene>
    <name evidence="3" type="ORF">LTR09_008366</name>
</gene>
<name>A0AAJ0DHU8_9PEZI</name>
<dbReference type="InterPro" id="IPR011330">
    <property type="entry name" value="Glyco_hydro/deAcase_b/a-brl"/>
</dbReference>
<dbReference type="PROSITE" id="PS51677">
    <property type="entry name" value="NODB"/>
    <property type="match status" value="1"/>
</dbReference>
<evidence type="ECO:0000259" key="2">
    <source>
        <dbReference type="PROSITE" id="PS51677"/>
    </source>
</evidence>
<sequence>MSYLSITGYHAFVTGAMGGIGSAIVEELLAAGCKVTAHDLKAAPRSTNDNLLYLQGDISNEASISSCIQQAVARFGPINILAANAGTGNESSHPSIWEINLEDWEHLYRVNVRGTFLTIKHFLLAAKRAQEVQGDELENLAIVVTGSECGKFGQAGHSDYSSGKAGLQYGLVPTVKNEIVKLNSRARINAVAPGWVNTPLIGDRLDDPKELYLEAQGTVALKKIAQPEDVARTVAFLASHRAAGHITGQCLSVDGGMEGRIVWREEEVLGKQSTTAAVTAKQPDGPHAWSPPDPQHITSRKPKKRTLKIAFSVDFDAVSGWLGTGAHPSNSTADYSQGYFSAHQGVPRLLKVLSKLGLADKVTWCIPGHSIETFAEQTKAIVDSGAEIALHGYAHEAAGQMTAEQERDVLTKCIELVEDLTGKKPRGYRAPLYLLQERTISLLQEFGFLWDSSLTHYDSTPYYLPLSPAPVSPITFSPEVKAETWMHPSPNFASLPKSELVEVPCNWYMEDATPMQFYPNNANTQGYVDVRAVERMWMDRVEWLRREIREEDEEGVEGGLKVFCVVCHPDTSGMAHVIGMVERFLKWLQGFGEEVEFVTCEGLAEQFRGLRGAE</sequence>
<dbReference type="PANTHER" id="PTHR47561:SF2">
    <property type="entry name" value="HYPOTHETICAL POLYSACCHARIDE DEACETYLASE (EUROFUNG)"/>
    <property type="match status" value="1"/>
</dbReference>
<dbReference type="Pfam" id="PF13561">
    <property type="entry name" value="adh_short_C2"/>
    <property type="match status" value="1"/>
</dbReference>
<dbReference type="EMBL" id="JAWDJX010000032">
    <property type="protein sequence ID" value="KAK3050455.1"/>
    <property type="molecule type" value="Genomic_DNA"/>
</dbReference>
<evidence type="ECO:0000256" key="1">
    <source>
        <dbReference type="SAM" id="MobiDB-lite"/>
    </source>
</evidence>
<organism evidence="3 4">
    <name type="scientific">Extremus antarcticus</name>
    <dbReference type="NCBI Taxonomy" id="702011"/>
    <lineage>
        <taxon>Eukaryota</taxon>
        <taxon>Fungi</taxon>
        <taxon>Dikarya</taxon>
        <taxon>Ascomycota</taxon>
        <taxon>Pezizomycotina</taxon>
        <taxon>Dothideomycetes</taxon>
        <taxon>Dothideomycetidae</taxon>
        <taxon>Mycosphaerellales</taxon>
        <taxon>Extremaceae</taxon>
        <taxon>Extremus</taxon>
    </lineage>
</organism>
<dbReference type="InterPro" id="IPR002509">
    <property type="entry name" value="NODB_dom"/>
</dbReference>
<dbReference type="Gene3D" id="3.40.50.720">
    <property type="entry name" value="NAD(P)-binding Rossmann-like Domain"/>
    <property type="match status" value="1"/>
</dbReference>
<evidence type="ECO:0000313" key="4">
    <source>
        <dbReference type="Proteomes" id="UP001271007"/>
    </source>
</evidence>
<dbReference type="Proteomes" id="UP001271007">
    <property type="component" value="Unassembled WGS sequence"/>
</dbReference>
<comment type="caution">
    <text evidence="3">The sequence shown here is derived from an EMBL/GenBank/DDBJ whole genome shotgun (WGS) entry which is preliminary data.</text>
</comment>
<feature type="region of interest" description="Disordered" evidence="1">
    <location>
        <begin position="279"/>
        <end position="301"/>
    </location>
</feature>
<dbReference type="InterPro" id="IPR037950">
    <property type="entry name" value="PgdA-like"/>
</dbReference>
<accession>A0AAJ0DHU8</accession>
<keyword evidence="4" id="KW-1185">Reference proteome</keyword>
<dbReference type="Gene3D" id="3.20.20.370">
    <property type="entry name" value="Glycoside hydrolase/deacetylase"/>
    <property type="match status" value="1"/>
</dbReference>
<dbReference type="SUPFAM" id="SSF51735">
    <property type="entry name" value="NAD(P)-binding Rossmann-fold domains"/>
    <property type="match status" value="1"/>
</dbReference>
<evidence type="ECO:0000313" key="3">
    <source>
        <dbReference type="EMBL" id="KAK3050455.1"/>
    </source>
</evidence>